<feature type="compositionally biased region" description="Acidic residues" evidence="1">
    <location>
        <begin position="86"/>
        <end position="96"/>
    </location>
</feature>
<reference evidence="2 3" key="1">
    <citation type="submission" date="2020-08" db="EMBL/GenBank/DDBJ databases">
        <title>Genomic Encyclopedia of Type Strains, Phase IV (KMG-IV): sequencing the most valuable type-strain genomes for metagenomic binning, comparative biology and taxonomic classification.</title>
        <authorList>
            <person name="Goeker M."/>
        </authorList>
    </citation>
    <scope>NUCLEOTIDE SEQUENCE [LARGE SCALE GENOMIC DNA]</scope>
    <source>
        <strain evidence="2 3">DSM 100211</strain>
    </source>
</reference>
<dbReference type="EMBL" id="JACIEE010000002">
    <property type="protein sequence ID" value="MBB3975709.1"/>
    <property type="molecule type" value="Genomic_DNA"/>
</dbReference>
<sequence length="126" mass="13241">MQIIEALVHAEMGGKRGYTVEFVTNTGEVVSAQLAPDDEGGLNRTNAVDRALALLRRIASSEVRQADGEAARARPVRSARGSGDTETMEEELDEGLEATFPASDPVSVTSSTIAGRAGPAKSGKKR</sequence>
<dbReference type="Proteomes" id="UP000574761">
    <property type="component" value="Unassembled WGS sequence"/>
</dbReference>
<evidence type="ECO:0000256" key="1">
    <source>
        <dbReference type="SAM" id="MobiDB-lite"/>
    </source>
</evidence>
<comment type="caution">
    <text evidence="2">The sequence shown here is derived from an EMBL/GenBank/DDBJ whole genome shotgun (WGS) entry which is preliminary data.</text>
</comment>
<accession>A0A7W6GJA5</accession>
<dbReference type="AlphaFoldDB" id="A0A7W6GJA5"/>
<name>A0A7W6GJA5_9HYPH</name>
<dbReference type="RefSeq" id="WP_183799672.1">
    <property type="nucleotide sequence ID" value="NZ_JACIEE010000002.1"/>
</dbReference>
<organism evidence="2 3">
    <name type="scientific">Mycoplana azooxidifex</name>
    <dbReference type="NCBI Taxonomy" id="1636188"/>
    <lineage>
        <taxon>Bacteria</taxon>
        <taxon>Pseudomonadati</taxon>
        <taxon>Pseudomonadota</taxon>
        <taxon>Alphaproteobacteria</taxon>
        <taxon>Hyphomicrobiales</taxon>
        <taxon>Rhizobiaceae</taxon>
        <taxon>Mycoplana</taxon>
    </lineage>
</organism>
<evidence type="ECO:0000313" key="3">
    <source>
        <dbReference type="Proteomes" id="UP000574761"/>
    </source>
</evidence>
<protein>
    <submittedName>
        <fullName evidence="2">Uncharacterized protein</fullName>
    </submittedName>
</protein>
<gene>
    <name evidence="2" type="ORF">GGQ64_000896</name>
</gene>
<keyword evidence="3" id="KW-1185">Reference proteome</keyword>
<evidence type="ECO:0000313" key="2">
    <source>
        <dbReference type="EMBL" id="MBB3975709.1"/>
    </source>
</evidence>
<feature type="region of interest" description="Disordered" evidence="1">
    <location>
        <begin position="63"/>
        <end position="126"/>
    </location>
</feature>
<proteinExistence type="predicted"/>